<dbReference type="InterPro" id="IPR003439">
    <property type="entry name" value="ABC_transporter-like_ATP-bd"/>
</dbReference>
<dbReference type="FunFam" id="3.40.50.300:FF:003492">
    <property type="entry name" value="AGAP012735-PA"/>
    <property type="match status" value="1"/>
</dbReference>
<dbReference type="SUPFAM" id="SSF52540">
    <property type="entry name" value="P-loop containing nucleoside triphosphate hydrolases"/>
    <property type="match status" value="1"/>
</dbReference>
<dbReference type="Pfam" id="PF00005">
    <property type="entry name" value="ABC_tran"/>
    <property type="match status" value="1"/>
</dbReference>
<evidence type="ECO:0000259" key="4">
    <source>
        <dbReference type="Pfam" id="PF00005"/>
    </source>
</evidence>
<dbReference type="InterPro" id="IPR027417">
    <property type="entry name" value="P-loop_NTPase"/>
</dbReference>
<dbReference type="GO" id="GO:0016020">
    <property type="term" value="C:membrane"/>
    <property type="evidence" value="ECO:0007669"/>
    <property type="project" value="TreeGrafter"/>
</dbReference>
<feature type="region of interest" description="Disordered" evidence="3">
    <location>
        <begin position="26"/>
        <end position="65"/>
    </location>
</feature>
<dbReference type="GO" id="GO:0016887">
    <property type="term" value="F:ATP hydrolysis activity"/>
    <property type="evidence" value="ECO:0007669"/>
    <property type="project" value="InterPro"/>
</dbReference>
<keyword evidence="2" id="KW-0067">ATP-binding</keyword>
<dbReference type="GO" id="GO:0042626">
    <property type="term" value="F:ATPase-coupled transmembrane transporter activity"/>
    <property type="evidence" value="ECO:0007669"/>
    <property type="project" value="TreeGrafter"/>
</dbReference>
<dbReference type="OrthoDB" id="6500128at2759"/>
<keyword evidence="1" id="KW-0547">Nucleotide-binding</keyword>
<keyword evidence="6" id="KW-1185">Reference proteome</keyword>
<gene>
    <name evidence="5" type="ORF">RFULGI_LOCUS15427</name>
</gene>
<organism evidence="5 6">
    <name type="scientific">Racocetra fulgida</name>
    <dbReference type="NCBI Taxonomy" id="60492"/>
    <lineage>
        <taxon>Eukaryota</taxon>
        <taxon>Fungi</taxon>
        <taxon>Fungi incertae sedis</taxon>
        <taxon>Mucoromycota</taxon>
        <taxon>Glomeromycotina</taxon>
        <taxon>Glomeromycetes</taxon>
        <taxon>Diversisporales</taxon>
        <taxon>Gigasporaceae</taxon>
        <taxon>Racocetra</taxon>
    </lineage>
</organism>
<sequence length="181" mass="20729">SNLDPFNVHNDLDLWNALRRVQLVKNSDNTTPEKEESEVINSTSDQKNNKQEPITLDSPVKENGSNFSQGQQQLIAMARALVRHSKLIVMDEATASIDFKTDYLIQTTIREEFKDSTVITIAHRLRTVADYDRILVMDAGQVVEFDAPYLLMQKSDGLFRKMCERSGEFAELMEIAKQKYE</sequence>
<evidence type="ECO:0000313" key="5">
    <source>
        <dbReference type="EMBL" id="CAG8775868.1"/>
    </source>
</evidence>
<reference evidence="5" key="1">
    <citation type="submission" date="2021-06" db="EMBL/GenBank/DDBJ databases">
        <authorList>
            <person name="Kallberg Y."/>
            <person name="Tangrot J."/>
            <person name="Rosling A."/>
        </authorList>
    </citation>
    <scope>NUCLEOTIDE SEQUENCE</scope>
    <source>
        <strain evidence="5">IN212</strain>
    </source>
</reference>
<evidence type="ECO:0000256" key="1">
    <source>
        <dbReference type="ARBA" id="ARBA00022741"/>
    </source>
</evidence>
<accession>A0A9N9NYM6</accession>
<evidence type="ECO:0000256" key="2">
    <source>
        <dbReference type="ARBA" id="ARBA00022840"/>
    </source>
</evidence>
<feature type="non-terminal residue" evidence="5">
    <location>
        <position position="181"/>
    </location>
</feature>
<evidence type="ECO:0000256" key="3">
    <source>
        <dbReference type="SAM" id="MobiDB-lite"/>
    </source>
</evidence>
<evidence type="ECO:0000313" key="6">
    <source>
        <dbReference type="Proteomes" id="UP000789396"/>
    </source>
</evidence>
<feature type="non-terminal residue" evidence="5">
    <location>
        <position position="1"/>
    </location>
</feature>
<dbReference type="EMBL" id="CAJVPZ010049427">
    <property type="protein sequence ID" value="CAG8775868.1"/>
    <property type="molecule type" value="Genomic_DNA"/>
</dbReference>
<dbReference type="Proteomes" id="UP000789396">
    <property type="component" value="Unassembled WGS sequence"/>
</dbReference>
<dbReference type="GO" id="GO:0005524">
    <property type="term" value="F:ATP binding"/>
    <property type="evidence" value="ECO:0007669"/>
    <property type="project" value="UniProtKB-KW"/>
</dbReference>
<name>A0A9N9NYM6_9GLOM</name>
<comment type="caution">
    <text evidence="5">The sequence shown here is derived from an EMBL/GenBank/DDBJ whole genome shotgun (WGS) entry which is preliminary data.</text>
</comment>
<dbReference type="AlphaFoldDB" id="A0A9N9NYM6"/>
<dbReference type="PANTHER" id="PTHR24223">
    <property type="entry name" value="ATP-BINDING CASSETTE SUB-FAMILY C"/>
    <property type="match status" value="1"/>
</dbReference>
<dbReference type="InterPro" id="IPR050173">
    <property type="entry name" value="ABC_transporter_C-like"/>
</dbReference>
<protein>
    <submittedName>
        <fullName evidence="5">1956_t:CDS:1</fullName>
    </submittedName>
</protein>
<feature type="domain" description="ABC transporter" evidence="4">
    <location>
        <begin position="21"/>
        <end position="95"/>
    </location>
</feature>
<proteinExistence type="predicted"/>
<dbReference type="Gene3D" id="3.40.50.300">
    <property type="entry name" value="P-loop containing nucleotide triphosphate hydrolases"/>
    <property type="match status" value="1"/>
</dbReference>